<reference evidence="3" key="1">
    <citation type="submission" date="2011-01" db="EMBL/GenBank/DDBJ databases">
        <title>Complete sequence of plasmid of Mesorhizobium ciceri bv. biserrulae WSM1271.</title>
        <authorList>
            <person name="Lucas S."/>
            <person name="Copeland A."/>
            <person name="Lapidus A."/>
            <person name="Cheng J.-F."/>
            <person name="Goodwin L."/>
            <person name="Pitluck S."/>
            <person name="Teshima H."/>
            <person name="Detter J.C."/>
            <person name="Han C."/>
            <person name="Tapia R."/>
            <person name="Land M."/>
            <person name="Hauser L."/>
            <person name="Kyrpides N."/>
            <person name="Ivanova N."/>
            <person name="Nandasena K."/>
            <person name="Reeve W.G."/>
            <person name="Howieson J.G."/>
            <person name="O'Hara G."/>
            <person name="Tiwari R.P."/>
            <person name="Woyke T."/>
        </authorList>
    </citation>
    <scope>NUCLEOTIDE SEQUENCE [LARGE SCALE GENOMIC DNA]</scope>
    <source>
        <strain evidence="3">HAMBI 2942 / LMG 23838 / WSM1271</strain>
        <plasmid evidence="3">Plasmid pMESCI01</plasmid>
    </source>
</reference>
<geneLocation type="plasmid" evidence="2 3">
    <name>pMESCI01</name>
</geneLocation>
<feature type="region of interest" description="Disordered" evidence="1">
    <location>
        <begin position="21"/>
        <end position="58"/>
    </location>
</feature>
<dbReference type="EMBL" id="CP002448">
    <property type="protein sequence ID" value="ADV15084.1"/>
    <property type="molecule type" value="Genomic_DNA"/>
</dbReference>
<sequence>MHVRLRSLDVRCFSQSQCSVERKRSGPATEDTNSGGPCFETWPGSQAADPTSISERGPGLQKKLNACLHCTGPPPGLGTGGGPSHQSLVVSRRESSSPSTSRTSTADACSSGQCKIYGPGVKMLVRAAGSRAAFSSRPRRSATAGCSMASAISIEVQPAAMTSKGPFGDLLAIVSRSGYSSCRLREFCSASQSVAPLGFVSDVAPSRRQPGERSRRADAGTQSILAGRLALDASTSSWARLA</sequence>
<feature type="compositionally biased region" description="Low complexity" evidence="1">
    <location>
        <begin position="96"/>
        <end position="105"/>
    </location>
</feature>
<dbReference type="HOGENOM" id="CLU_1146139_0_0_5"/>
<name>E8TP49_MESCW</name>
<evidence type="ECO:0000313" key="2">
    <source>
        <dbReference type="EMBL" id="ADV15084.1"/>
    </source>
</evidence>
<dbReference type="Proteomes" id="UP000007471">
    <property type="component" value="Plasmid pMESCI01"/>
</dbReference>
<evidence type="ECO:0000256" key="1">
    <source>
        <dbReference type="SAM" id="MobiDB-lite"/>
    </source>
</evidence>
<dbReference type="KEGG" id="mci:Mesci_6080"/>
<keyword evidence="2" id="KW-0614">Plasmid</keyword>
<organism evidence="2 3">
    <name type="scientific">Mesorhizobium ciceri biovar biserrulae (strain HAMBI 2942 / LMG 23838 / WSM1271)</name>
    <dbReference type="NCBI Taxonomy" id="765698"/>
    <lineage>
        <taxon>Bacteria</taxon>
        <taxon>Pseudomonadati</taxon>
        <taxon>Pseudomonadota</taxon>
        <taxon>Alphaproteobacteria</taxon>
        <taxon>Hyphomicrobiales</taxon>
        <taxon>Phyllobacteriaceae</taxon>
        <taxon>Mesorhizobium</taxon>
    </lineage>
</organism>
<proteinExistence type="predicted"/>
<protein>
    <submittedName>
        <fullName evidence="2">Uncharacterized protein</fullName>
    </submittedName>
</protein>
<evidence type="ECO:0000313" key="3">
    <source>
        <dbReference type="Proteomes" id="UP000007471"/>
    </source>
</evidence>
<dbReference type="AlphaFoldDB" id="E8TP49"/>
<accession>E8TP49</accession>
<gene>
    <name evidence="2" type="ordered locus">Mesci_6080</name>
</gene>
<feature type="region of interest" description="Disordered" evidence="1">
    <location>
        <begin position="74"/>
        <end position="107"/>
    </location>
</feature>